<comment type="caution">
    <text evidence="1">The sequence shown here is derived from an EMBL/GenBank/DDBJ whole genome shotgun (WGS) entry which is preliminary data.</text>
</comment>
<keyword evidence="2" id="KW-1185">Reference proteome</keyword>
<proteinExistence type="predicted"/>
<sequence length="107" mass="12458">MGVVFMMFQKKFFGSQAGPTCNTTNSFGTLCDEEECFDTELGMWEHELDVVKKFVETSTRPKIEDYNAWSENMKKYYDGLTKVNEDEVEVESETDEMARFMKLGTKF</sequence>
<reference evidence="1" key="1">
    <citation type="journal article" date="2017" name="Nature">
        <title>The sunflower genome provides insights into oil metabolism, flowering and Asterid evolution.</title>
        <authorList>
            <person name="Badouin H."/>
            <person name="Gouzy J."/>
            <person name="Grassa C.J."/>
            <person name="Murat F."/>
            <person name="Staton S.E."/>
            <person name="Cottret L."/>
            <person name="Lelandais-Briere C."/>
            <person name="Owens G.L."/>
            <person name="Carrere S."/>
            <person name="Mayjonade B."/>
            <person name="Legrand L."/>
            <person name="Gill N."/>
            <person name="Kane N.C."/>
            <person name="Bowers J.E."/>
            <person name="Hubner S."/>
            <person name="Bellec A."/>
            <person name="Berard A."/>
            <person name="Berges H."/>
            <person name="Blanchet N."/>
            <person name="Boniface M.C."/>
            <person name="Brunel D."/>
            <person name="Catrice O."/>
            <person name="Chaidir N."/>
            <person name="Claudel C."/>
            <person name="Donnadieu C."/>
            <person name="Faraut T."/>
            <person name="Fievet G."/>
            <person name="Helmstetter N."/>
            <person name="King M."/>
            <person name="Knapp S.J."/>
            <person name="Lai Z."/>
            <person name="Le Paslier M.C."/>
            <person name="Lippi Y."/>
            <person name="Lorenzon L."/>
            <person name="Mandel J.R."/>
            <person name="Marage G."/>
            <person name="Marchand G."/>
            <person name="Marquand E."/>
            <person name="Bret-Mestries E."/>
            <person name="Morien E."/>
            <person name="Nambeesan S."/>
            <person name="Nguyen T."/>
            <person name="Pegot-Espagnet P."/>
            <person name="Pouilly N."/>
            <person name="Raftis F."/>
            <person name="Sallet E."/>
            <person name="Schiex T."/>
            <person name="Thomas J."/>
            <person name="Vandecasteele C."/>
            <person name="Vares D."/>
            <person name="Vear F."/>
            <person name="Vautrin S."/>
            <person name="Crespi M."/>
            <person name="Mangin B."/>
            <person name="Burke J.M."/>
            <person name="Salse J."/>
            <person name="Munos S."/>
            <person name="Vincourt P."/>
            <person name="Rieseberg L.H."/>
            <person name="Langlade N.B."/>
        </authorList>
    </citation>
    <scope>NUCLEOTIDE SEQUENCE</scope>
    <source>
        <tissue evidence="1">Leaves</tissue>
    </source>
</reference>
<gene>
    <name evidence="1" type="ORF">HanXRQr2_Chr08g0361411</name>
</gene>
<evidence type="ECO:0000313" key="1">
    <source>
        <dbReference type="EMBL" id="KAF5797252.1"/>
    </source>
</evidence>
<organism evidence="1 2">
    <name type="scientific">Helianthus annuus</name>
    <name type="common">Common sunflower</name>
    <dbReference type="NCBI Taxonomy" id="4232"/>
    <lineage>
        <taxon>Eukaryota</taxon>
        <taxon>Viridiplantae</taxon>
        <taxon>Streptophyta</taxon>
        <taxon>Embryophyta</taxon>
        <taxon>Tracheophyta</taxon>
        <taxon>Spermatophyta</taxon>
        <taxon>Magnoliopsida</taxon>
        <taxon>eudicotyledons</taxon>
        <taxon>Gunneridae</taxon>
        <taxon>Pentapetalae</taxon>
        <taxon>asterids</taxon>
        <taxon>campanulids</taxon>
        <taxon>Asterales</taxon>
        <taxon>Asteraceae</taxon>
        <taxon>Asteroideae</taxon>
        <taxon>Heliantheae alliance</taxon>
        <taxon>Heliantheae</taxon>
        <taxon>Helianthus</taxon>
    </lineage>
</organism>
<reference evidence="1" key="2">
    <citation type="submission" date="2020-06" db="EMBL/GenBank/DDBJ databases">
        <title>Helianthus annuus Genome sequencing and assembly Release 2.</title>
        <authorList>
            <person name="Gouzy J."/>
            <person name="Langlade N."/>
            <person name="Munos S."/>
        </authorList>
    </citation>
    <scope>NUCLEOTIDE SEQUENCE</scope>
    <source>
        <tissue evidence="1">Leaves</tissue>
    </source>
</reference>
<dbReference type="Gramene" id="mRNA:HanXRQr2_Chr08g0361411">
    <property type="protein sequence ID" value="CDS:HanXRQr2_Chr08g0361411.1"/>
    <property type="gene ID" value="HanXRQr2_Chr08g0361411"/>
</dbReference>
<protein>
    <submittedName>
        <fullName evidence="1">Uncharacterized protein</fullName>
    </submittedName>
</protein>
<dbReference type="EMBL" id="MNCJ02000323">
    <property type="protein sequence ID" value="KAF5797252.1"/>
    <property type="molecule type" value="Genomic_DNA"/>
</dbReference>
<dbReference type="Proteomes" id="UP000215914">
    <property type="component" value="Unassembled WGS sequence"/>
</dbReference>
<dbReference type="AlphaFoldDB" id="A0A9K3II73"/>
<name>A0A9K3II73_HELAN</name>
<accession>A0A9K3II73</accession>
<evidence type="ECO:0000313" key="2">
    <source>
        <dbReference type="Proteomes" id="UP000215914"/>
    </source>
</evidence>